<dbReference type="Pfam" id="PF05093">
    <property type="entry name" value="CIAPIN1"/>
    <property type="match status" value="1"/>
</dbReference>
<dbReference type="Gene3D" id="3.40.50.11000">
    <property type="entry name" value="Fe-S cluster assembly protein Dre2, N-terminal domain"/>
    <property type="match status" value="1"/>
</dbReference>
<comment type="caution">
    <text evidence="10">Lacks conserved residue(s) required for the propagation of feature annotation.</text>
</comment>
<dbReference type="EMBL" id="SKBQ01000034">
    <property type="protein sequence ID" value="TPX13464.1"/>
    <property type="molecule type" value="Genomic_DNA"/>
</dbReference>
<comment type="domain">
    <text evidence="10">The twin Cx2C motifs are involved in the recognition by the mitochondrial MIA40-ERV1 disulfide relay system. The formation of 2 disulfide bonds in the Cx2C motifs through dithiol/disulfide exchange reactions effectively traps the protein in the mitochondrial intermembrane space.</text>
</comment>
<feature type="short sequence motif" description="Cx2C motif 2" evidence="10">
    <location>
        <begin position="297"/>
        <end position="300"/>
    </location>
</feature>
<accession>A0A507B415</accession>
<feature type="binding site" evidence="10">
    <location>
        <position position="300"/>
    </location>
    <ligand>
        <name>[4Fe-4S] cluster</name>
        <dbReference type="ChEBI" id="CHEBI:49883"/>
    </ligand>
</feature>
<evidence type="ECO:0000313" key="14">
    <source>
        <dbReference type="Proteomes" id="UP000319257"/>
    </source>
</evidence>
<evidence type="ECO:0000259" key="11">
    <source>
        <dbReference type="Pfam" id="PF05093"/>
    </source>
</evidence>
<evidence type="ECO:0000256" key="8">
    <source>
        <dbReference type="ARBA" id="ARBA00023014"/>
    </source>
</evidence>
<evidence type="ECO:0000256" key="2">
    <source>
        <dbReference type="ARBA" id="ARBA00008169"/>
    </source>
</evidence>
<gene>
    <name evidence="13" type="ORF">E0L32_006194</name>
</gene>
<feature type="binding site" evidence="10">
    <location>
        <position position="289"/>
    </location>
    <ligand>
        <name>[4Fe-4S] cluster</name>
        <dbReference type="ChEBI" id="CHEBI:49883"/>
    </ligand>
</feature>
<dbReference type="AlphaFoldDB" id="A0A507B415"/>
<keyword evidence="3 10" id="KW-0004">4Fe-4S</keyword>
<dbReference type="GO" id="GO:0016226">
    <property type="term" value="P:iron-sulfur cluster assembly"/>
    <property type="evidence" value="ECO:0007669"/>
    <property type="project" value="UniProtKB-UniRule"/>
</dbReference>
<dbReference type="HAMAP" id="MF_03115">
    <property type="entry name" value="Anamorsin"/>
    <property type="match status" value="1"/>
</dbReference>
<comment type="domain">
    <text evidence="10">The N-terminal domain has structural similarity with S-adenosyl-L-methionine-dependent methyltransferases, but does not bind S-adenosyl-L-methionine. It is required for correct assembly of the 2 Fe-S clusters.</text>
</comment>
<dbReference type="RefSeq" id="XP_030995175.1">
    <property type="nucleotide sequence ID" value="XM_031140800.1"/>
</dbReference>
<feature type="region of interest" description="Fe-S binding site A" evidence="10">
    <location>
        <begin position="225"/>
        <end position="241"/>
    </location>
</feature>
<keyword evidence="6 10" id="KW-0479">Metal-binding</keyword>
<comment type="cofactor">
    <cofactor evidence="10">
        <name>[2Fe-2S] cluster</name>
        <dbReference type="ChEBI" id="CHEBI:190135"/>
    </cofactor>
</comment>
<keyword evidence="8 10" id="KW-0411">Iron-sulfur</keyword>
<feature type="binding site" evidence="10">
    <location>
        <position position="239"/>
    </location>
    <ligand>
        <name>[2Fe-2S] cluster</name>
        <dbReference type="ChEBI" id="CHEBI:190135"/>
    </ligand>
</feature>
<feature type="binding site" evidence="10">
    <location>
        <position position="225"/>
    </location>
    <ligand>
        <name>[2Fe-2S] cluster</name>
        <dbReference type="ChEBI" id="CHEBI:190135"/>
    </ligand>
</feature>
<evidence type="ECO:0000259" key="12">
    <source>
        <dbReference type="Pfam" id="PF16803"/>
    </source>
</evidence>
<comment type="caution">
    <text evidence="13">The sequence shown here is derived from an EMBL/GenBank/DDBJ whole genome shotgun (WGS) entry which is preliminary data.</text>
</comment>
<dbReference type="OrthoDB" id="311633at2759"/>
<feature type="domain" description="Fe-S cluster assembly protein Dre2 N-terminal" evidence="12">
    <location>
        <begin position="28"/>
        <end position="150"/>
    </location>
</feature>
<sequence length="323" mass="35325">MPSAFPVMIDTTPDLDFAAPVKAAGGERTLLLATPSVAAHEEMVRDLFTKFDRSSTDLHMVDRLLSGMIDLPANTYDRVVLLADPADKGQTNWLSRDVYGALVPAMKVGAILQAQDGALGTSDAREAILAGLVEKDGGFQKAEDEEVVVSFRPNKKKAAIGQPVQISFDNPANYENEDDDELIDEDDLLTEEDYSRPIQQRMSPPLPSQFLPLTNSAIPSLAPECQPKPGKKRRACKDCTCGLAERLEAQDKARREKADQELNTLRLKTDDLNELDFTIKGKTGSCNSCSLGDAYRCADCPYIGLPAFKPGEEVMVLQNTAQF</sequence>
<dbReference type="PANTHER" id="PTHR13273:SF14">
    <property type="entry name" value="ANAMORSIN"/>
    <property type="match status" value="1"/>
</dbReference>
<reference evidence="13 14" key="1">
    <citation type="submission" date="2019-06" db="EMBL/GenBank/DDBJ databases">
        <title>Draft genome sequence of the filamentous fungus Phialemoniopsis curvata isolated from diesel fuel.</title>
        <authorList>
            <person name="Varaljay V.A."/>
            <person name="Lyon W.J."/>
            <person name="Crouch A.L."/>
            <person name="Drake C.E."/>
            <person name="Hollomon J.M."/>
            <person name="Nadeau L.J."/>
            <person name="Nunn H.S."/>
            <person name="Stevenson B.S."/>
            <person name="Bojanowski C.L."/>
            <person name="Crookes-Goodson W.J."/>
        </authorList>
    </citation>
    <scope>NUCLEOTIDE SEQUENCE [LARGE SCALE GENOMIC DNA]</scope>
    <source>
        <strain evidence="13 14">D216</strain>
    </source>
</reference>
<keyword evidence="5 10" id="KW-0001">2Fe-2S</keyword>
<evidence type="ECO:0000256" key="6">
    <source>
        <dbReference type="ARBA" id="ARBA00022723"/>
    </source>
</evidence>
<feature type="region of interest" description="Fe-S binding site B" evidence="10">
    <location>
        <begin position="286"/>
        <end position="300"/>
    </location>
</feature>
<dbReference type="GO" id="GO:0009055">
    <property type="term" value="F:electron transfer activity"/>
    <property type="evidence" value="ECO:0007669"/>
    <property type="project" value="UniProtKB-UniRule"/>
</dbReference>
<evidence type="ECO:0000256" key="10">
    <source>
        <dbReference type="HAMAP-Rule" id="MF_03115"/>
    </source>
</evidence>
<comment type="subcellular location">
    <subcellularLocation>
        <location evidence="10">Cytoplasm</location>
    </subcellularLocation>
    <subcellularLocation>
        <location evidence="10">Mitochondrion intermembrane space</location>
    </subcellularLocation>
</comment>
<comment type="cofactor">
    <cofactor evidence="1 10">
        <name>[4Fe-4S] cluster</name>
        <dbReference type="ChEBI" id="CHEBI:49883"/>
    </cofactor>
</comment>
<evidence type="ECO:0000256" key="9">
    <source>
        <dbReference type="ARBA" id="ARBA00023128"/>
    </source>
</evidence>
<organism evidence="13 14">
    <name type="scientific">Thyridium curvatum</name>
    <dbReference type="NCBI Taxonomy" id="1093900"/>
    <lineage>
        <taxon>Eukaryota</taxon>
        <taxon>Fungi</taxon>
        <taxon>Dikarya</taxon>
        <taxon>Ascomycota</taxon>
        <taxon>Pezizomycotina</taxon>
        <taxon>Sordariomycetes</taxon>
        <taxon>Sordariomycetidae</taxon>
        <taxon>Thyridiales</taxon>
        <taxon>Thyridiaceae</taxon>
        <taxon>Thyridium</taxon>
    </lineage>
</organism>
<keyword evidence="4 10" id="KW-0963">Cytoplasm</keyword>
<dbReference type="PANTHER" id="PTHR13273">
    <property type="entry name" value="ANAMORSIN"/>
    <property type="match status" value="1"/>
</dbReference>
<dbReference type="InterPro" id="IPR007785">
    <property type="entry name" value="Anamorsin"/>
</dbReference>
<feature type="binding site" evidence="10">
    <location>
        <position position="297"/>
    </location>
    <ligand>
        <name>[4Fe-4S] cluster</name>
        <dbReference type="ChEBI" id="CHEBI:49883"/>
    </ligand>
</feature>
<feature type="domain" description="Anamorsin C-terminal" evidence="11">
    <location>
        <begin position="222"/>
        <end position="315"/>
    </location>
</feature>
<dbReference type="STRING" id="1093900.A0A507B415"/>
<feature type="binding site" evidence="10">
    <location>
        <position position="236"/>
    </location>
    <ligand>
        <name>[2Fe-2S] cluster</name>
        <dbReference type="ChEBI" id="CHEBI:190135"/>
    </ligand>
</feature>
<evidence type="ECO:0000256" key="1">
    <source>
        <dbReference type="ARBA" id="ARBA00001966"/>
    </source>
</evidence>
<evidence type="ECO:0000313" key="13">
    <source>
        <dbReference type="EMBL" id="TPX13464.1"/>
    </source>
</evidence>
<comment type="domain">
    <text evidence="10">The C-terminal domain binds 2 Fe-S clusters but is otherwise mostly in an intrinsically disordered conformation.</text>
</comment>
<feature type="binding site" evidence="10">
    <location>
        <position position="241"/>
    </location>
    <ligand>
        <name>[2Fe-2S] cluster</name>
        <dbReference type="ChEBI" id="CHEBI:190135"/>
    </ligand>
</feature>
<dbReference type="InterPro" id="IPR031838">
    <property type="entry name" value="Dre2_N"/>
</dbReference>
<name>A0A507B415_9PEZI</name>
<dbReference type="GO" id="GO:0046872">
    <property type="term" value="F:metal ion binding"/>
    <property type="evidence" value="ECO:0007669"/>
    <property type="project" value="UniProtKB-KW"/>
</dbReference>
<feature type="binding site" evidence="10">
    <location>
        <position position="286"/>
    </location>
    <ligand>
        <name>[4Fe-4S] cluster</name>
        <dbReference type="ChEBI" id="CHEBI:49883"/>
    </ligand>
</feature>
<keyword evidence="9 10" id="KW-0496">Mitochondrion</keyword>
<dbReference type="GO" id="GO:0051537">
    <property type="term" value="F:2 iron, 2 sulfur cluster binding"/>
    <property type="evidence" value="ECO:0007669"/>
    <property type="project" value="UniProtKB-UniRule"/>
</dbReference>
<evidence type="ECO:0000256" key="4">
    <source>
        <dbReference type="ARBA" id="ARBA00022490"/>
    </source>
</evidence>
<evidence type="ECO:0000256" key="3">
    <source>
        <dbReference type="ARBA" id="ARBA00022485"/>
    </source>
</evidence>
<proteinExistence type="inferred from homology"/>
<evidence type="ECO:0000256" key="5">
    <source>
        <dbReference type="ARBA" id="ARBA00022714"/>
    </source>
</evidence>
<dbReference type="Proteomes" id="UP000319257">
    <property type="component" value="Unassembled WGS sequence"/>
</dbReference>
<dbReference type="InterPro" id="IPR046408">
    <property type="entry name" value="CIAPIN1"/>
</dbReference>
<evidence type="ECO:0000256" key="7">
    <source>
        <dbReference type="ARBA" id="ARBA00023004"/>
    </source>
</evidence>
<dbReference type="GeneID" id="41973641"/>
<dbReference type="GO" id="GO:0051539">
    <property type="term" value="F:4 iron, 4 sulfur cluster binding"/>
    <property type="evidence" value="ECO:0007669"/>
    <property type="project" value="UniProtKB-KW"/>
</dbReference>
<keyword evidence="7 10" id="KW-0408">Iron</keyword>
<keyword evidence="14" id="KW-1185">Reference proteome</keyword>
<feature type="short sequence motif" description="Cx2C motif 1" evidence="10">
    <location>
        <begin position="286"/>
        <end position="289"/>
    </location>
</feature>
<comment type="similarity">
    <text evidence="2 10">Belongs to the anamorsin family.</text>
</comment>
<dbReference type="GO" id="GO:0005758">
    <property type="term" value="C:mitochondrial intermembrane space"/>
    <property type="evidence" value="ECO:0007669"/>
    <property type="project" value="UniProtKB-SubCell"/>
</dbReference>
<dbReference type="Pfam" id="PF16803">
    <property type="entry name" value="DRE2_N"/>
    <property type="match status" value="1"/>
</dbReference>
<dbReference type="InParanoid" id="A0A507B415"/>
<protein>
    <submittedName>
        <fullName evidence="13">Uncharacterized protein</fullName>
    </submittedName>
</protein>